<dbReference type="HAMAP" id="MF_00656">
    <property type="entry name" value="PQQ_syn_PqqA"/>
    <property type="match status" value="1"/>
</dbReference>
<dbReference type="AlphaFoldDB" id="A0A2K9LTZ5"/>
<sequence length="23" mass="2868">MWQKPTYTRTRLGFEITMYAFAR</sequence>
<dbReference type="NCBIfam" id="TIGR02107">
    <property type="entry name" value="PQQ_syn_pqqA"/>
    <property type="match status" value="1"/>
</dbReference>
<dbReference type="Pfam" id="PF08042">
    <property type="entry name" value="PqqA"/>
    <property type="match status" value="1"/>
</dbReference>
<name>A0A2K9LTZ5_9GAMM</name>
<feature type="cross-link" description="Pyrroloquinoline quinone (Glu-Tyr)" evidence="7">
    <location>
        <begin position="15"/>
        <end position="19"/>
    </location>
</feature>
<accession>A0A2K9LTZ5</accession>
<dbReference type="GO" id="GO:0018189">
    <property type="term" value="P:pyrroloquinoline quinone biosynthetic process"/>
    <property type="evidence" value="ECO:0007669"/>
    <property type="project" value="UniProtKB-UniRule"/>
</dbReference>
<comment type="pathway">
    <text evidence="1 7">Cofactor biosynthesis; pyrroloquinoline quinone biosynthesis.</text>
</comment>
<evidence type="ECO:0000256" key="3">
    <source>
        <dbReference type="ARBA" id="ARBA00015086"/>
    </source>
</evidence>
<keyword evidence="9" id="KW-1185">Reference proteome</keyword>
<evidence type="ECO:0000313" key="9">
    <source>
        <dbReference type="Proteomes" id="UP000235116"/>
    </source>
</evidence>
<evidence type="ECO:0000256" key="7">
    <source>
        <dbReference type="HAMAP-Rule" id="MF_00656"/>
    </source>
</evidence>
<dbReference type="Proteomes" id="UP000235116">
    <property type="component" value="Chromosome"/>
</dbReference>
<proteinExistence type="inferred from homology"/>
<dbReference type="UniPathway" id="UPA00539"/>
<gene>
    <name evidence="7 8" type="primary">pqqA</name>
    <name evidence="8" type="ORF">Kalk_14310</name>
</gene>
<organism evidence="8 9">
    <name type="scientific">Ketobacter alkanivorans</name>
    <dbReference type="NCBI Taxonomy" id="1917421"/>
    <lineage>
        <taxon>Bacteria</taxon>
        <taxon>Pseudomonadati</taxon>
        <taxon>Pseudomonadota</taxon>
        <taxon>Gammaproteobacteria</taxon>
        <taxon>Pseudomonadales</taxon>
        <taxon>Ketobacteraceae</taxon>
        <taxon>Ketobacter</taxon>
    </lineage>
</organism>
<dbReference type="EMBL" id="CP022684">
    <property type="protein sequence ID" value="AUM14965.1"/>
    <property type="molecule type" value="Genomic_DNA"/>
</dbReference>
<comment type="similarity">
    <text evidence="2 7">Belongs to the PqqA family.</text>
</comment>
<evidence type="ECO:0000256" key="1">
    <source>
        <dbReference type="ARBA" id="ARBA00004886"/>
    </source>
</evidence>
<protein>
    <recommendedName>
        <fullName evidence="3 7">Coenzyme PQQ synthesis protein A</fullName>
    </recommendedName>
    <alternativeName>
        <fullName evidence="6 7">Pyrroloquinoline quinone biosynthesis protein A</fullName>
    </alternativeName>
</protein>
<dbReference type="KEGG" id="kak:Kalk_14310"/>
<dbReference type="InterPro" id="IPR011725">
    <property type="entry name" value="PQQ_synth_PqqA"/>
</dbReference>
<evidence type="ECO:0000256" key="4">
    <source>
        <dbReference type="ARBA" id="ARBA00022905"/>
    </source>
</evidence>
<keyword evidence="4 7" id="KW-0884">PQQ biosynthesis</keyword>
<evidence type="ECO:0000256" key="6">
    <source>
        <dbReference type="ARBA" id="ARBA00030967"/>
    </source>
</evidence>
<evidence type="ECO:0000313" key="8">
    <source>
        <dbReference type="EMBL" id="AUM14965.1"/>
    </source>
</evidence>
<dbReference type="RefSeq" id="WP_101896336.1">
    <property type="nucleotide sequence ID" value="NZ_CP022684.1"/>
</dbReference>
<comment type="function">
    <text evidence="5 7">Required for coenzyme pyrroloquinoline quinone (PQQ) biosynthesis. PQQ is probably formed by cross-linking a specific glutamate to a specific tyrosine residue and excising these residues from the peptide.</text>
</comment>
<reference evidence="9" key="1">
    <citation type="submission" date="2017-08" db="EMBL/GenBank/DDBJ databases">
        <title>Direct submision.</title>
        <authorList>
            <person name="Kim S.-J."/>
            <person name="Rhee S.-K."/>
        </authorList>
    </citation>
    <scope>NUCLEOTIDE SEQUENCE [LARGE SCALE GENOMIC DNA]</scope>
    <source>
        <strain evidence="9">GI5</strain>
    </source>
</reference>
<evidence type="ECO:0000256" key="2">
    <source>
        <dbReference type="ARBA" id="ARBA00009325"/>
    </source>
</evidence>
<evidence type="ECO:0000256" key="5">
    <source>
        <dbReference type="ARBA" id="ARBA00024749"/>
    </source>
</evidence>